<dbReference type="Gene3D" id="3.40.50.720">
    <property type="entry name" value="NAD(P)-binding Rossmann-like Domain"/>
    <property type="match status" value="2"/>
</dbReference>
<feature type="binding site" evidence="12">
    <location>
        <position position="35"/>
    </location>
    <ligand>
        <name>NAD(+)</name>
        <dbReference type="ChEBI" id="CHEBI:57540"/>
    </ligand>
</feature>
<feature type="binding site" evidence="11">
    <location>
        <begin position="157"/>
        <end position="160"/>
    </location>
    <ligand>
        <name>substrate</name>
    </ligand>
</feature>
<dbReference type="InterPro" id="IPR028357">
    <property type="entry name" value="UDPglc_DH_bac"/>
</dbReference>
<evidence type="ECO:0000256" key="2">
    <source>
        <dbReference type="ARBA" id="ARBA00006601"/>
    </source>
</evidence>
<dbReference type="GO" id="GO:0003979">
    <property type="term" value="F:UDP-glucose 6-dehydrogenase activity"/>
    <property type="evidence" value="ECO:0007669"/>
    <property type="project" value="UniProtKB-EC"/>
</dbReference>
<evidence type="ECO:0000256" key="8">
    <source>
        <dbReference type="ARBA" id="ARBA00053241"/>
    </source>
</evidence>
<evidence type="ECO:0000313" key="14">
    <source>
        <dbReference type="EMBL" id="EES51880.1"/>
    </source>
</evidence>
<evidence type="ECO:0000256" key="6">
    <source>
        <dbReference type="ARBA" id="ARBA00023027"/>
    </source>
</evidence>
<dbReference type="InterPro" id="IPR017476">
    <property type="entry name" value="UDP-Glc/GDP-Man"/>
</dbReference>
<organism evidence="14 15">
    <name type="scientific">Leptospirillum ferrodiazotrophum</name>
    <dbReference type="NCBI Taxonomy" id="412449"/>
    <lineage>
        <taxon>Bacteria</taxon>
        <taxon>Pseudomonadati</taxon>
        <taxon>Nitrospirota</taxon>
        <taxon>Nitrospiria</taxon>
        <taxon>Nitrospirales</taxon>
        <taxon>Nitrospiraceae</taxon>
        <taxon>Leptospirillum</taxon>
    </lineage>
</organism>
<feature type="binding site" evidence="11">
    <location>
        <position position="328"/>
    </location>
    <ligand>
        <name>substrate</name>
    </ligand>
</feature>
<dbReference type="PANTHER" id="PTHR43750">
    <property type="entry name" value="UDP-GLUCOSE 6-DEHYDROGENASE TUAD"/>
    <property type="match status" value="1"/>
</dbReference>
<keyword evidence="5 9" id="KW-0560">Oxidoreductase</keyword>
<dbReference type="NCBIfam" id="TIGR03026">
    <property type="entry name" value="NDP-sugDHase"/>
    <property type="match status" value="1"/>
</dbReference>
<evidence type="ECO:0000256" key="5">
    <source>
        <dbReference type="ARBA" id="ARBA00023002"/>
    </source>
</evidence>
<dbReference type="PIRSF" id="PIRSF500134">
    <property type="entry name" value="UDPglc_DH_bac"/>
    <property type="match status" value="1"/>
</dbReference>
<dbReference type="InterPro" id="IPR036291">
    <property type="entry name" value="NAD(P)-bd_dom_sf"/>
</dbReference>
<dbReference type="AlphaFoldDB" id="C6HZU2"/>
<dbReference type="Proteomes" id="UP000009374">
    <property type="component" value="Unassembled WGS sequence"/>
</dbReference>
<feature type="active site" description="Nucleophile" evidence="10">
    <location>
        <position position="268"/>
    </location>
</feature>
<dbReference type="SUPFAM" id="SSF51735">
    <property type="entry name" value="NAD(P)-binding Rossmann-fold domains"/>
    <property type="match status" value="1"/>
</dbReference>
<dbReference type="Pfam" id="PF00984">
    <property type="entry name" value="UDPG_MGDP_dh"/>
    <property type="match status" value="1"/>
</dbReference>
<evidence type="ECO:0000256" key="10">
    <source>
        <dbReference type="PIRSR" id="PIRSR500134-1"/>
    </source>
</evidence>
<dbReference type="EMBL" id="GG693884">
    <property type="protein sequence ID" value="EES51880.1"/>
    <property type="molecule type" value="Genomic_DNA"/>
</dbReference>
<feature type="binding site" evidence="11">
    <location>
        <position position="265"/>
    </location>
    <ligand>
        <name>substrate</name>
    </ligand>
</feature>
<evidence type="ECO:0000313" key="15">
    <source>
        <dbReference type="Proteomes" id="UP000009374"/>
    </source>
</evidence>
<evidence type="ECO:0000256" key="3">
    <source>
        <dbReference type="ARBA" id="ARBA00012954"/>
    </source>
</evidence>
<evidence type="ECO:0000256" key="9">
    <source>
        <dbReference type="PIRNR" id="PIRNR000124"/>
    </source>
</evidence>
<protein>
    <recommendedName>
        <fullName evidence="4 9">UDP-glucose 6-dehydrogenase</fullName>
        <ecNumber evidence="3 9">1.1.1.22</ecNumber>
    </recommendedName>
</protein>
<dbReference type="Pfam" id="PF03720">
    <property type="entry name" value="UDPG_MGDP_dh_C"/>
    <property type="match status" value="1"/>
</dbReference>
<comment type="pathway">
    <text evidence="1">Nucleotide-sugar biosynthesis; UDP-alpha-D-glucuronate biosynthesis; UDP-alpha-D-glucuronate from UDP-alpha-D-glucose: step 1/1.</text>
</comment>
<comment type="catalytic activity">
    <reaction evidence="7 9">
        <text>UDP-alpha-D-glucose + 2 NAD(+) + H2O = UDP-alpha-D-glucuronate + 2 NADH + 3 H(+)</text>
        <dbReference type="Rhea" id="RHEA:23596"/>
        <dbReference type="ChEBI" id="CHEBI:15377"/>
        <dbReference type="ChEBI" id="CHEBI:15378"/>
        <dbReference type="ChEBI" id="CHEBI:57540"/>
        <dbReference type="ChEBI" id="CHEBI:57945"/>
        <dbReference type="ChEBI" id="CHEBI:58052"/>
        <dbReference type="ChEBI" id="CHEBI:58885"/>
        <dbReference type="EC" id="1.1.1.22"/>
    </reaction>
</comment>
<dbReference type="InterPro" id="IPR001732">
    <property type="entry name" value="UDP-Glc/GDP-Man_DH_N"/>
</dbReference>
<dbReference type="GO" id="GO:0051287">
    <property type="term" value="F:NAD binding"/>
    <property type="evidence" value="ECO:0007669"/>
    <property type="project" value="InterPro"/>
</dbReference>
<feature type="binding site" evidence="11">
    <location>
        <position position="212"/>
    </location>
    <ligand>
        <name>substrate</name>
    </ligand>
</feature>
<dbReference type="SMART" id="SM00984">
    <property type="entry name" value="UDPG_MGDP_dh_C"/>
    <property type="match status" value="1"/>
</dbReference>
<sequence>MKLCVVGSGYVGLVTAVGFAEMGHDVVGVDNDVRKVESLSAGRSPIYEPGLEELLLRNMEGGRLSFTTDLAQGMAESLFCFIAVGTPNADDGSADLGAVLAVARQIARSLSGYRVVVVKSTVPVGTSKKVDQVMREELGLAPGVPQERFDVVSNPEFLKEGSALEDVLRPDRVVVGVDNPRVAELMKELYAPFTRNGHPVYLMDVASAELTKYAANAFLATKISFINKMAELCDASGADIMNVRLGMGSDRRIGMPFLYAGVGYGGSCFPKDVKALIHTGEALGIPMGILKEVEAINARQKEIPLDIIDRLHPGGTDLKVAIWGGAFKAETDDIREASALVTLEGCLARGHRVALYDPEAMVNLKARYDGRVTFGKEPYEVLSGADVLCLLTEWRVFRTPDWDRVKKLMRRAVVIDGRNQYDPRDLSARGIECYGIGRGLKSSSR</sequence>
<name>C6HZU2_9BACT</name>
<dbReference type="FunFam" id="1.20.5.100:FF:000001">
    <property type="entry name" value="UDP-glucose 6-dehydrogenase"/>
    <property type="match status" value="1"/>
</dbReference>
<dbReference type="PIRSF" id="PIRSF000124">
    <property type="entry name" value="UDPglc_GDPman_dh"/>
    <property type="match status" value="1"/>
</dbReference>
<evidence type="ECO:0000256" key="4">
    <source>
        <dbReference type="ARBA" id="ARBA00015132"/>
    </source>
</evidence>
<feature type="binding site" evidence="12">
    <location>
        <position position="271"/>
    </location>
    <ligand>
        <name>NAD(+)</name>
        <dbReference type="ChEBI" id="CHEBI:57540"/>
    </ligand>
</feature>
<dbReference type="EC" id="1.1.1.22" evidence="3 9"/>
<feature type="binding site" evidence="12">
    <location>
        <position position="86"/>
    </location>
    <ligand>
        <name>NAD(+)</name>
        <dbReference type="ChEBI" id="CHEBI:57540"/>
    </ligand>
</feature>
<gene>
    <name evidence="14" type="ORF">UBAL3_95450100</name>
</gene>
<dbReference type="GO" id="GO:0006065">
    <property type="term" value="P:UDP-glucuronate biosynthetic process"/>
    <property type="evidence" value="ECO:0007669"/>
    <property type="project" value="UniProtKB-UniPathway"/>
</dbReference>
<dbReference type="InterPro" id="IPR014027">
    <property type="entry name" value="UDP-Glc/GDP-Man_DH_C"/>
</dbReference>
<evidence type="ECO:0000256" key="12">
    <source>
        <dbReference type="PIRSR" id="PIRSR500134-3"/>
    </source>
</evidence>
<dbReference type="InterPro" id="IPR014026">
    <property type="entry name" value="UDP-Glc/GDP-Man_DH_dimer"/>
</dbReference>
<feature type="binding site" evidence="12">
    <location>
        <position position="335"/>
    </location>
    <ligand>
        <name>NAD(+)</name>
        <dbReference type="ChEBI" id="CHEBI:57540"/>
    </ligand>
</feature>
<dbReference type="SUPFAM" id="SSF48179">
    <property type="entry name" value="6-phosphogluconate dehydrogenase C-terminal domain-like"/>
    <property type="match status" value="1"/>
</dbReference>
<feature type="binding site" evidence="12">
    <location>
        <position position="30"/>
    </location>
    <ligand>
        <name>NAD(+)</name>
        <dbReference type="ChEBI" id="CHEBI:57540"/>
    </ligand>
</feature>
<comment type="similarity">
    <text evidence="2 9">Belongs to the UDP-glucose/GDP-mannose dehydrogenase family.</text>
</comment>
<feature type="binding site" evidence="12">
    <location>
        <position position="160"/>
    </location>
    <ligand>
        <name>NAD(+)</name>
        <dbReference type="ChEBI" id="CHEBI:57540"/>
    </ligand>
</feature>
<comment type="function">
    <text evidence="8">Catalyzes the conversion of UDP-glucose into UDP-glucuronate, one of the precursors of teichuronic acid.</text>
</comment>
<evidence type="ECO:0000259" key="13">
    <source>
        <dbReference type="SMART" id="SM00984"/>
    </source>
</evidence>
<keyword evidence="15" id="KW-1185">Reference proteome</keyword>
<dbReference type="InterPro" id="IPR036220">
    <property type="entry name" value="UDP-Glc/GDP-Man_DH_C_sf"/>
</dbReference>
<dbReference type="InterPro" id="IPR008927">
    <property type="entry name" value="6-PGluconate_DH-like_C_sf"/>
</dbReference>
<proteinExistence type="inferred from homology"/>
<dbReference type="PANTHER" id="PTHR43750:SF3">
    <property type="entry name" value="UDP-GLUCOSE 6-DEHYDROGENASE TUAD"/>
    <property type="match status" value="1"/>
</dbReference>
<evidence type="ECO:0000256" key="1">
    <source>
        <dbReference type="ARBA" id="ARBA00004701"/>
    </source>
</evidence>
<evidence type="ECO:0000256" key="7">
    <source>
        <dbReference type="ARBA" id="ARBA00047473"/>
    </source>
</evidence>
<evidence type="ECO:0000256" key="11">
    <source>
        <dbReference type="PIRSR" id="PIRSR500134-2"/>
    </source>
</evidence>
<keyword evidence="6 9" id="KW-0520">NAD</keyword>
<dbReference type="GO" id="GO:0000271">
    <property type="term" value="P:polysaccharide biosynthetic process"/>
    <property type="evidence" value="ECO:0007669"/>
    <property type="project" value="InterPro"/>
</dbReference>
<feature type="binding site" evidence="12">
    <location>
        <position position="121"/>
    </location>
    <ligand>
        <name>NAD(+)</name>
        <dbReference type="ChEBI" id="CHEBI:57540"/>
    </ligand>
</feature>
<dbReference type="SUPFAM" id="SSF52413">
    <property type="entry name" value="UDP-glucose/GDP-mannose dehydrogenase C-terminal domain"/>
    <property type="match status" value="1"/>
</dbReference>
<dbReference type="Pfam" id="PF03721">
    <property type="entry name" value="UDPG_MGDP_dh_N"/>
    <property type="match status" value="1"/>
</dbReference>
<dbReference type="Gene3D" id="1.20.5.100">
    <property type="entry name" value="Cytochrome c1, transmembrane anchor, C-terminal"/>
    <property type="match status" value="1"/>
</dbReference>
<feature type="domain" description="UDP-glucose/GDP-mannose dehydrogenase C-terminal" evidence="13">
    <location>
        <begin position="321"/>
        <end position="423"/>
    </location>
</feature>
<feature type="binding site" evidence="11">
    <location>
        <begin position="257"/>
        <end position="261"/>
    </location>
    <ligand>
        <name>substrate</name>
    </ligand>
</feature>
<reference evidence="14 15" key="1">
    <citation type="journal article" date="2009" name="Appl. Environ. Microbiol.">
        <title>Community genomic and proteomic analyses of chemoautotrophic iron-oxidizing "Leptospirillum rubarum" (Group II) and "Leptospirillum ferrodiazotrophum" (Group III) bacteria in acid mine drainage biofilms.</title>
        <authorList>
            <person name="Goltsman D.S."/>
            <person name="Denef V.J."/>
            <person name="Singer S.W."/>
            <person name="VerBerkmoes N.C."/>
            <person name="Lefsrud M."/>
            <person name="Mueller R.S."/>
            <person name="Dick G.J."/>
            <person name="Sun C.L."/>
            <person name="Wheeler K.E."/>
            <person name="Zemla A."/>
            <person name="Baker B.J."/>
            <person name="Hauser L."/>
            <person name="Land M."/>
            <person name="Shah M.B."/>
            <person name="Thelen M.P."/>
            <person name="Hettich R.L."/>
            <person name="Banfield J.F."/>
        </authorList>
    </citation>
    <scope>NUCLEOTIDE SEQUENCE [LARGE SCALE GENOMIC DNA]</scope>
</reference>
<dbReference type="UniPathway" id="UPA00038">
    <property type="reaction ID" value="UER00491"/>
</dbReference>
<accession>C6HZU2</accession>